<keyword evidence="2" id="KW-1185">Reference proteome</keyword>
<sequence length="99" mass="11402">MNDRMKEVQEELRAMRIDALRWRALVNAFVKGDTGVIYSGIAVNFCFNSPAEIEIETRLTTYLNEVDLKEGETPEEFKTKVLTSWVDSLIQNKEKSNES</sequence>
<dbReference type="KEGG" id="vg:19487001"/>
<dbReference type="Proteomes" id="UP000026908">
    <property type="component" value="Segment"/>
</dbReference>
<reference evidence="1 2" key="1">
    <citation type="journal article" date="2014" name="Genome Announc.">
        <title>Complete Genome Sequences of Two Escherichia coli O157:H7 Phages Effective in Limiting Contamination of Food Products.</title>
        <authorList>
            <person name="Hong Y."/>
            <person name="Pan Y."/>
            <person name="Harman N.J."/>
            <person name="Ebner P.D."/>
        </authorList>
    </citation>
    <scope>NUCLEOTIDE SEQUENCE [LARGE SCALE GENOMIC DNA]</scope>
</reference>
<accession>A0A023MGY0</accession>
<proteinExistence type="predicted"/>
<dbReference type="EMBL" id="KJ190157">
    <property type="protein sequence ID" value="AHN83466.1"/>
    <property type="molecule type" value="Genomic_DNA"/>
</dbReference>
<evidence type="ECO:0000313" key="2">
    <source>
        <dbReference type="Proteomes" id="UP000026908"/>
    </source>
</evidence>
<name>A0A023MGY0_9CAUD</name>
<dbReference type="GeneID" id="19487001"/>
<dbReference type="OrthoDB" id="19552at10239"/>
<protein>
    <submittedName>
        <fullName evidence="1">Uncharacterized protein</fullName>
    </submittedName>
</protein>
<evidence type="ECO:0000313" key="1">
    <source>
        <dbReference type="EMBL" id="AHN83466.1"/>
    </source>
</evidence>
<organism evidence="1 2">
    <name type="scientific">Escherichia phage vB_EcoS_FFH_1</name>
    <dbReference type="NCBI Taxonomy" id="1446489"/>
    <lineage>
        <taxon>Viruses</taxon>
        <taxon>Duplodnaviria</taxon>
        <taxon>Heunggongvirae</taxon>
        <taxon>Uroviricota</taxon>
        <taxon>Caudoviricetes</taxon>
        <taxon>Demerecviridae</taxon>
        <taxon>Markadamsvirinae</taxon>
        <taxon>Tequintavirus</taxon>
        <taxon>Tequintavirus FFH1</taxon>
    </lineage>
</organism>
<dbReference type="RefSeq" id="YP_009031655.1">
    <property type="nucleotide sequence ID" value="NC_024139.1"/>
</dbReference>